<evidence type="ECO:0000256" key="2">
    <source>
        <dbReference type="ARBA" id="ARBA00022692"/>
    </source>
</evidence>
<dbReference type="GO" id="GO:0022857">
    <property type="term" value="F:transmembrane transporter activity"/>
    <property type="evidence" value="ECO:0007669"/>
    <property type="project" value="InterPro"/>
</dbReference>
<gene>
    <name evidence="6" type="ORF">Q4490_13425</name>
</gene>
<dbReference type="Pfam" id="PF00939">
    <property type="entry name" value="Na_sulph_symp"/>
    <property type="match status" value="1"/>
</dbReference>
<evidence type="ECO:0000256" key="3">
    <source>
        <dbReference type="ARBA" id="ARBA00022989"/>
    </source>
</evidence>
<evidence type="ECO:0000256" key="4">
    <source>
        <dbReference type="ARBA" id="ARBA00023136"/>
    </source>
</evidence>
<feature type="transmembrane region" description="Helical" evidence="5">
    <location>
        <begin position="215"/>
        <end position="235"/>
    </location>
</feature>
<keyword evidence="2 5" id="KW-0812">Transmembrane</keyword>
<dbReference type="AlphaFoldDB" id="A0AAW7XNE9"/>
<dbReference type="GO" id="GO:0005886">
    <property type="term" value="C:plasma membrane"/>
    <property type="evidence" value="ECO:0007669"/>
    <property type="project" value="TreeGrafter"/>
</dbReference>
<feature type="transmembrane region" description="Helical" evidence="5">
    <location>
        <begin position="33"/>
        <end position="50"/>
    </location>
</feature>
<dbReference type="Proteomes" id="UP001169862">
    <property type="component" value="Unassembled WGS sequence"/>
</dbReference>
<feature type="transmembrane region" description="Helical" evidence="5">
    <location>
        <begin position="121"/>
        <end position="139"/>
    </location>
</feature>
<protein>
    <submittedName>
        <fullName evidence="6">SLC13 family permease</fullName>
    </submittedName>
</protein>
<accession>A0AAW7XNE9</accession>
<feature type="transmembrane region" description="Helical" evidence="5">
    <location>
        <begin position="264"/>
        <end position="280"/>
    </location>
</feature>
<evidence type="ECO:0000256" key="5">
    <source>
        <dbReference type="SAM" id="Phobius"/>
    </source>
</evidence>
<name>A0AAW7XNE9_9GAMM</name>
<dbReference type="InterPro" id="IPR001898">
    <property type="entry name" value="SLC13A/DASS"/>
</dbReference>
<feature type="transmembrane region" description="Helical" evidence="5">
    <location>
        <begin position="79"/>
        <end position="100"/>
    </location>
</feature>
<keyword evidence="3 5" id="KW-1133">Transmembrane helix</keyword>
<feature type="transmembrane region" description="Helical" evidence="5">
    <location>
        <begin position="394"/>
        <end position="415"/>
    </location>
</feature>
<dbReference type="EMBL" id="JAUOPG010000009">
    <property type="protein sequence ID" value="MDO6454569.1"/>
    <property type="molecule type" value="Genomic_DNA"/>
</dbReference>
<sequence>MLKFFFTPSRAALLLVLIASAFLLINPPGMLSGLQLYTLIILLITLTLWATSALPEFQTSLLFFLSAILFEVATPTEIFSGFASGALWLIFAGMVIGMAITNSGMSDRIAGYLGHHLERSYPWLIGGLMLTCTLLGFVMPSSIGRLVMMIPIGMALADRCGFHTGSKGRTGVVMAVTFGCHLPTFSILPSNIPNMVMIGSAETIYGLHFSYTDYLLLHFPILGAIKAIIIALLIIKLLPAEPNRAAAINDLHQDPSLRAKQRKLSIVLLTALAFWLTDSWHGINPAWVGLAAACFLLLPKVGMVDQTTFNKQINFSMLIFIAGVLGLGALVNSSGLGKLLAMTMEHVLPLNPGADAVNFISLTAMSFFTGMFSTLPGVPAVLTPIAADLANQTGMTVQAVIMTQVVGFSTILFPYQSGPLIVGMQLAREPIMSLLRITIPLTLITWAILIPLDYLWWQALSMFTQ</sequence>
<feature type="transmembrane region" description="Helical" evidence="5">
    <location>
        <begin position="435"/>
        <end position="457"/>
    </location>
</feature>
<evidence type="ECO:0000313" key="7">
    <source>
        <dbReference type="Proteomes" id="UP001169862"/>
    </source>
</evidence>
<comment type="caution">
    <text evidence="6">The sequence shown here is derived from an EMBL/GenBank/DDBJ whole genome shotgun (WGS) entry which is preliminary data.</text>
</comment>
<evidence type="ECO:0000313" key="6">
    <source>
        <dbReference type="EMBL" id="MDO6454569.1"/>
    </source>
</evidence>
<dbReference type="PANTHER" id="PTHR43652:SF2">
    <property type="entry name" value="BASIC AMINO ACID ANTIPORTER YFCC-RELATED"/>
    <property type="match status" value="1"/>
</dbReference>
<organism evidence="6 7">
    <name type="scientific">Neptunomonas phycophila</name>
    <dbReference type="NCBI Taxonomy" id="1572645"/>
    <lineage>
        <taxon>Bacteria</taxon>
        <taxon>Pseudomonadati</taxon>
        <taxon>Pseudomonadota</taxon>
        <taxon>Gammaproteobacteria</taxon>
        <taxon>Oceanospirillales</taxon>
        <taxon>Oceanospirillaceae</taxon>
        <taxon>Neptunomonas</taxon>
    </lineage>
</organism>
<feature type="transmembrane region" description="Helical" evidence="5">
    <location>
        <begin position="356"/>
        <end position="382"/>
    </location>
</feature>
<feature type="transmembrane region" description="Helical" evidence="5">
    <location>
        <begin position="315"/>
        <end position="336"/>
    </location>
</feature>
<comment type="subcellular location">
    <subcellularLocation>
        <location evidence="1">Membrane</location>
        <topology evidence="1">Multi-pass membrane protein</topology>
    </subcellularLocation>
</comment>
<reference evidence="6" key="1">
    <citation type="submission" date="2023-07" db="EMBL/GenBank/DDBJ databases">
        <title>Genome content predicts the carbon catabolic preferences of heterotrophic bacteria.</title>
        <authorList>
            <person name="Gralka M."/>
        </authorList>
    </citation>
    <scope>NUCLEOTIDE SEQUENCE</scope>
    <source>
        <strain evidence="6">I2M16</strain>
    </source>
</reference>
<proteinExistence type="predicted"/>
<dbReference type="RefSeq" id="WP_303551322.1">
    <property type="nucleotide sequence ID" value="NZ_JAUOPG010000009.1"/>
</dbReference>
<dbReference type="PANTHER" id="PTHR43652">
    <property type="entry name" value="BASIC AMINO ACID ANTIPORTER YFCC-RELATED"/>
    <property type="match status" value="1"/>
</dbReference>
<keyword evidence="4 5" id="KW-0472">Membrane</keyword>
<dbReference type="InterPro" id="IPR051679">
    <property type="entry name" value="DASS-Related_Transporters"/>
</dbReference>
<evidence type="ECO:0000256" key="1">
    <source>
        <dbReference type="ARBA" id="ARBA00004141"/>
    </source>
</evidence>